<dbReference type="PANTHER" id="PTHR43656:SF2">
    <property type="entry name" value="BINDING OXIDOREDUCTASE, PUTATIVE (AFU_ORTHOLOGUE AFUA_2G08260)-RELATED"/>
    <property type="match status" value="1"/>
</dbReference>
<dbReference type="AlphaFoldDB" id="A0A839QCQ5"/>
<evidence type="ECO:0000313" key="4">
    <source>
        <dbReference type="EMBL" id="MBB2990291.1"/>
    </source>
</evidence>
<dbReference type="PANTHER" id="PTHR43656">
    <property type="entry name" value="BINDING OXIDOREDUCTASE, PUTATIVE (AFU_ORTHOLOGUE AFUA_2G08260)-RELATED"/>
    <property type="match status" value="1"/>
</dbReference>
<dbReference type="Gene3D" id="3.20.20.70">
    <property type="entry name" value="Aldolase class I"/>
    <property type="match status" value="1"/>
</dbReference>
<dbReference type="GO" id="GO:0010181">
    <property type="term" value="F:FMN binding"/>
    <property type="evidence" value="ECO:0007669"/>
    <property type="project" value="InterPro"/>
</dbReference>
<dbReference type="EMBL" id="JACHVU010000003">
    <property type="protein sequence ID" value="MBB2990291.1"/>
    <property type="molecule type" value="Genomic_DNA"/>
</dbReference>
<dbReference type="CDD" id="cd02803">
    <property type="entry name" value="OYE_like_FMN_family"/>
    <property type="match status" value="1"/>
</dbReference>
<sequence length="421" mass="45627">MTSTALNLGGRPTGAFAPASLGPVSVRNRFIRAGTGESMADRRGRIGPDYLRLHEDLARGGVGLAFTGHLFVHPRGRYGELQAGLHTDDAIDDFRAVTDAVHRHGGRIFAQIAHAGSQSMVRDNEPLAPSAVDNVMTGRRVRAARTDEIDEVVAAFGQAARRAVEAGFDGVHLHGANGYLISQFRSPLTNARDDEWGGTQEERDRLPLAVIRAIRAQLPADRALTMKVGVADLVDEEGGLSVDAAVAGVQSFAAAGLDGVEVSSNLMSDYVSASIRPYIAVSRVRAFTDLLLHRLHRSAEPEAYFLDFADRVRARVDTKIILVGGVRRLGTVNRLIDSGRADFVSMARPFIREPDLVNRFASGRQTTPACVSCNICLMHDEHHPLTCWRVPRVNLLRHARYRFGGGFGSKGSGRKPSAAEL</sequence>
<dbReference type="SUPFAM" id="SSF51395">
    <property type="entry name" value="FMN-linked oxidoreductases"/>
    <property type="match status" value="1"/>
</dbReference>
<dbReference type="InterPro" id="IPR051799">
    <property type="entry name" value="NADH_flavin_oxidoreductase"/>
</dbReference>
<organism evidence="4 5">
    <name type="scientific">Mycolicibacterium iranicum</name>
    <name type="common">Mycobacterium iranicum</name>
    <dbReference type="NCBI Taxonomy" id="912594"/>
    <lineage>
        <taxon>Bacteria</taxon>
        <taxon>Bacillati</taxon>
        <taxon>Actinomycetota</taxon>
        <taxon>Actinomycetes</taxon>
        <taxon>Mycobacteriales</taxon>
        <taxon>Mycobacteriaceae</taxon>
        <taxon>Mycolicibacterium</taxon>
    </lineage>
</organism>
<gene>
    <name evidence="4" type="ORF">FHR72_001759</name>
</gene>
<dbReference type="Pfam" id="PF00724">
    <property type="entry name" value="Oxidored_FMN"/>
    <property type="match status" value="1"/>
</dbReference>
<dbReference type="GO" id="GO:0016491">
    <property type="term" value="F:oxidoreductase activity"/>
    <property type="evidence" value="ECO:0007669"/>
    <property type="project" value="UniProtKB-KW"/>
</dbReference>
<evidence type="ECO:0000259" key="3">
    <source>
        <dbReference type="Pfam" id="PF00724"/>
    </source>
</evidence>
<dbReference type="InterPro" id="IPR001155">
    <property type="entry name" value="OxRdtase_FMN_N"/>
</dbReference>
<accession>A0A839QCQ5</accession>
<evidence type="ECO:0000256" key="2">
    <source>
        <dbReference type="ARBA" id="ARBA00023002"/>
    </source>
</evidence>
<dbReference type="Proteomes" id="UP000550501">
    <property type="component" value="Unassembled WGS sequence"/>
</dbReference>
<keyword evidence="1" id="KW-0285">Flavoprotein</keyword>
<dbReference type="RefSeq" id="WP_183467542.1">
    <property type="nucleotide sequence ID" value="NZ_JACHVU010000003.1"/>
</dbReference>
<dbReference type="InterPro" id="IPR013785">
    <property type="entry name" value="Aldolase_TIM"/>
</dbReference>
<proteinExistence type="predicted"/>
<feature type="domain" description="NADH:flavin oxidoreductase/NADH oxidase N-terminal" evidence="3">
    <location>
        <begin position="16"/>
        <end position="366"/>
    </location>
</feature>
<keyword evidence="5" id="KW-1185">Reference proteome</keyword>
<protein>
    <submittedName>
        <fullName evidence="4">2,4-dienoyl-CoA reductase-like NADH-dependent reductase (Old Yellow Enzyme family)</fullName>
    </submittedName>
</protein>
<evidence type="ECO:0000256" key="1">
    <source>
        <dbReference type="ARBA" id="ARBA00022630"/>
    </source>
</evidence>
<keyword evidence="2" id="KW-0560">Oxidoreductase</keyword>
<name>A0A839QCQ5_MYCIR</name>
<evidence type="ECO:0000313" key="5">
    <source>
        <dbReference type="Proteomes" id="UP000550501"/>
    </source>
</evidence>
<reference evidence="4 5" key="1">
    <citation type="submission" date="2020-08" db="EMBL/GenBank/DDBJ databases">
        <title>The Agave Microbiome: Exploring the role of microbial communities in plant adaptations to desert environments.</title>
        <authorList>
            <person name="Partida-Martinez L.P."/>
        </authorList>
    </citation>
    <scope>NUCLEOTIDE SEQUENCE [LARGE SCALE GENOMIC DNA]</scope>
    <source>
        <strain evidence="4 5">AT2.18</strain>
    </source>
</reference>
<comment type="caution">
    <text evidence="4">The sequence shown here is derived from an EMBL/GenBank/DDBJ whole genome shotgun (WGS) entry which is preliminary data.</text>
</comment>